<keyword evidence="4" id="KW-0949">S-adenosyl-L-methionine</keyword>
<dbReference type="CDD" id="cd02440">
    <property type="entry name" value="AdoMet_MTases"/>
    <property type="match status" value="1"/>
</dbReference>
<keyword evidence="3" id="KW-0808">Transferase</keyword>
<proteinExistence type="inferred from homology"/>
<evidence type="ECO:0000256" key="2">
    <source>
        <dbReference type="ARBA" id="ARBA00022603"/>
    </source>
</evidence>
<dbReference type="OMA" id="FRWDELF"/>
<protein>
    <recommendedName>
        <fullName evidence="8">Polyketide synthase methyltransferase domain-containing protein</fullName>
    </recommendedName>
</protein>
<organism evidence="6 7">
    <name type="scientific">Sclerotinia sclerotiorum (strain ATCC 18683 / 1980 / Ss-1)</name>
    <name type="common">White mold</name>
    <name type="synonym">Whetzelinia sclerotiorum</name>
    <dbReference type="NCBI Taxonomy" id="665079"/>
    <lineage>
        <taxon>Eukaryota</taxon>
        <taxon>Fungi</taxon>
        <taxon>Dikarya</taxon>
        <taxon>Ascomycota</taxon>
        <taxon>Pezizomycotina</taxon>
        <taxon>Leotiomycetes</taxon>
        <taxon>Helotiales</taxon>
        <taxon>Sclerotiniaceae</taxon>
        <taxon>Sclerotinia</taxon>
    </lineage>
</organism>
<evidence type="ECO:0000256" key="4">
    <source>
        <dbReference type="ARBA" id="ARBA00022691"/>
    </source>
</evidence>
<evidence type="ECO:0000313" key="6">
    <source>
        <dbReference type="EMBL" id="APA06090.1"/>
    </source>
</evidence>
<dbReference type="Gene3D" id="3.40.50.150">
    <property type="entry name" value="Vaccinia Virus protein VP39"/>
    <property type="match status" value="1"/>
</dbReference>
<evidence type="ECO:0000256" key="1">
    <source>
        <dbReference type="ARBA" id="ARBA00010815"/>
    </source>
</evidence>
<sequence length="437" mass="49341">MGNLLPSYLSSFTRSSILKVLSKIEYGRLNMTMKDRGETEPQVFGNTSLKDSSEPVCSITVNSPNVWTRMSINVDLGFSEAYMLGELDCDDLVALVSIYIRNYALFGTGNIFLQIIPRIQKILFNPSNDSKRALENASSHYDTSNALFSSFLSRDMSYSSAIWDTTGKEETLEEAQRRKVHHIIDQACIKPEHHVLDIGGGWAYLAIEAVKKTGCRVTVTTLSVEQKTLGEKMIEDAGLKDRIEILLCDYRKTPKPSPAGFDRVISVEMIAHVGKEYLDIYFREISELLNPEHGIMVIQGITTNNQRFHETRSKVDTFIERYIFPGGYLSSATELIERLDTGSAGSLELESVQSIGPHYARTLRLWRENFLANWETTKSLYVKERGDMTAPDLEAFRRRWIYYFSACEAGFRAGILGVYIVTARRTQVLSPSGMVPL</sequence>
<evidence type="ECO:0008006" key="8">
    <source>
        <dbReference type="Google" id="ProtNLM"/>
    </source>
</evidence>
<accession>A0A1D9PTU7</accession>
<dbReference type="GO" id="GO:0032259">
    <property type="term" value="P:methylation"/>
    <property type="evidence" value="ECO:0007669"/>
    <property type="project" value="UniProtKB-KW"/>
</dbReference>
<reference evidence="7" key="1">
    <citation type="journal article" date="2017" name="Genome Biol. Evol.">
        <title>The complete genome sequence of the phytopathogenic fungus Sclerotinia sclerotiorum reveals insights into the genome architecture of broad host range pathogens.</title>
        <authorList>
            <person name="Derbyshire M."/>
            <person name="Denton-Giles M."/>
            <person name="Hegedus D."/>
            <person name="Seifbarghy S."/>
            <person name="Rollins J."/>
            <person name="van Kan J."/>
            <person name="Seidl M.F."/>
            <person name="Faino L."/>
            <person name="Mbengue M."/>
            <person name="Navaud O."/>
            <person name="Raffaele S."/>
            <person name="Hammond-Kosack K."/>
            <person name="Heard S."/>
            <person name="Oliver R."/>
        </authorList>
    </citation>
    <scope>NUCLEOTIDE SEQUENCE [LARGE SCALE GENOMIC DNA]</scope>
    <source>
        <strain evidence="7">ATCC 18683 / 1980 / Ss-1</strain>
    </source>
</reference>
<comment type="similarity">
    <text evidence="1">Belongs to the CFA/CMAS family.</text>
</comment>
<dbReference type="PANTHER" id="PTHR43667">
    <property type="entry name" value="CYCLOPROPANE-FATTY-ACYL-PHOSPHOLIPID SYNTHASE"/>
    <property type="match status" value="1"/>
</dbReference>
<dbReference type="RefSeq" id="XP_001597284.1">
    <property type="nucleotide sequence ID" value="XM_001597234.1"/>
</dbReference>
<dbReference type="GO" id="GO:0008168">
    <property type="term" value="F:methyltransferase activity"/>
    <property type="evidence" value="ECO:0007669"/>
    <property type="project" value="UniProtKB-KW"/>
</dbReference>
<dbReference type="GO" id="GO:0008610">
    <property type="term" value="P:lipid biosynthetic process"/>
    <property type="evidence" value="ECO:0007669"/>
    <property type="project" value="InterPro"/>
</dbReference>
<dbReference type="EMBL" id="CP017814">
    <property type="protein sequence ID" value="APA06090.1"/>
    <property type="molecule type" value="Genomic_DNA"/>
</dbReference>
<dbReference type="InterPro" id="IPR003333">
    <property type="entry name" value="CMAS"/>
</dbReference>
<dbReference type="InterPro" id="IPR050723">
    <property type="entry name" value="CFA/CMAS"/>
</dbReference>
<dbReference type="VEuPathDB" id="FungiDB:sscle_01g008600"/>
<dbReference type="PIRSF" id="PIRSF003085">
    <property type="entry name" value="CMAS"/>
    <property type="match status" value="1"/>
</dbReference>
<keyword evidence="2" id="KW-0489">Methyltransferase</keyword>
<name>A0A1D9PTU7_SCLS1</name>
<dbReference type="OrthoDB" id="8300214at2759"/>
<gene>
    <name evidence="6" type="ORF">sscle_01g008600</name>
</gene>
<dbReference type="Proteomes" id="UP000177798">
    <property type="component" value="Chromosome 1"/>
</dbReference>
<dbReference type="Pfam" id="PF02353">
    <property type="entry name" value="CMAS"/>
    <property type="match status" value="1"/>
</dbReference>
<evidence type="ECO:0000256" key="3">
    <source>
        <dbReference type="ARBA" id="ARBA00022679"/>
    </source>
</evidence>
<dbReference type="SUPFAM" id="SSF53335">
    <property type="entry name" value="S-adenosyl-L-methionine-dependent methyltransferases"/>
    <property type="match status" value="1"/>
</dbReference>
<dbReference type="KEGG" id="ssl:SS1G_01478"/>
<dbReference type="InterPro" id="IPR029063">
    <property type="entry name" value="SAM-dependent_MTases_sf"/>
</dbReference>
<dbReference type="AlphaFoldDB" id="A0A1D9PTU7"/>
<evidence type="ECO:0000256" key="5">
    <source>
        <dbReference type="ARBA" id="ARBA00023098"/>
    </source>
</evidence>
<keyword evidence="5" id="KW-0443">Lipid metabolism</keyword>
<dbReference type="PANTHER" id="PTHR43667:SF2">
    <property type="entry name" value="FATTY ACID C-METHYL TRANSFERASE"/>
    <property type="match status" value="1"/>
</dbReference>
<evidence type="ECO:0000313" key="7">
    <source>
        <dbReference type="Proteomes" id="UP000177798"/>
    </source>
</evidence>